<evidence type="ECO:0000256" key="5">
    <source>
        <dbReference type="ARBA" id="ARBA00026055"/>
    </source>
</evidence>
<gene>
    <name evidence="7" type="ORF">FISHEDRAFT_40833</name>
</gene>
<dbReference type="AlphaFoldDB" id="A0A0D7AEM7"/>
<dbReference type="InterPro" id="IPR038397">
    <property type="entry name" value="TBCC_N_sf"/>
</dbReference>
<dbReference type="GO" id="GO:0015631">
    <property type="term" value="F:tubulin binding"/>
    <property type="evidence" value="ECO:0007669"/>
    <property type="project" value="InterPro"/>
</dbReference>
<dbReference type="Gene3D" id="1.20.58.1250">
    <property type="entry name" value="Tubulin Binding Cofactor C, N-terminal domain"/>
    <property type="match status" value="1"/>
</dbReference>
<comment type="subunit">
    <text evidence="5">Supercomplex made of cofactors A to E. Cofactors A and D function by capturing and stabilizing tubulin in a quasi-native conformation. Cofactor E binds to the cofactor D-tubulin complex; interaction with cofactor C then causes the release of tubulin polypeptides that are committed to the native state.</text>
</comment>
<dbReference type="GO" id="GO:0007021">
    <property type="term" value="P:tubulin complex assembly"/>
    <property type="evidence" value="ECO:0007669"/>
    <property type="project" value="TreeGrafter"/>
</dbReference>
<protein>
    <recommendedName>
        <fullName evidence="6">C-CAP/cofactor C-like domain-containing protein</fullName>
    </recommendedName>
</protein>
<dbReference type="Pfam" id="PF07986">
    <property type="entry name" value="TBCC"/>
    <property type="match status" value="1"/>
</dbReference>
<dbReference type="GO" id="GO:0007023">
    <property type="term" value="P:post-chaperonin tubulin folding pathway"/>
    <property type="evidence" value="ECO:0007669"/>
    <property type="project" value="InterPro"/>
</dbReference>
<feature type="domain" description="C-CAP/cofactor C-like" evidence="6">
    <location>
        <begin position="105"/>
        <end position="283"/>
    </location>
</feature>
<dbReference type="Pfam" id="PF16752">
    <property type="entry name" value="TBCC_N"/>
    <property type="match status" value="1"/>
</dbReference>
<dbReference type="PANTHER" id="PTHR15139">
    <property type="entry name" value="TUBULIN FOLDING COFACTOR C"/>
    <property type="match status" value="1"/>
</dbReference>
<evidence type="ECO:0000256" key="1">
    <source>
        <dbReference type="ARBA" id="ARBA00004496"/>
    </source>
</evidence>
<evidence type="ECO:0000256" key="4">
    <source>
        <dbReference type="ARBA" id="ARBA00022990"/>
    </source>
</evidence>
<dbReference type="PROSITE" id="PS51329">
    <property type="entry name" value="C_CAP_COFACTOR_C"/>
    <property type="match status" value="1"/>
</dbReference>
<keyword evidence="4" id="KW-0007">Acetylation</keyword>
<name>A0A0D7AEM7_9AGAR</name>
<dbReference type="Gene3D" id="2.160.20.70">
    <property type="match status" value="1"/>
</dbReference>
<dbReference type="InterPro" id="IPR031925">
    <property type="entry name" value="TBCC_N"/>
</dbReference>
<evidence type="ECO:0000259" key="6">
    <source>
        <dbReference type="PROSITE" id="PS51329"/>
    </source>
</evidence>
<organism evidence="7 8">
    <name type="scientific">Fistulina hepatica ATCC 64428</name>
    <dbReference type="NCBI Taxonomy" id="1128425"/>
    <lineage>
        <taxon>Eukaryota</taxon>
        <taxon>Fungi</taxon>
        <taxon>Dikarya</taxon>
        <taxon>Basidiomycota</taxon>
        <taxon>Agaricomycotina</taxon>
        <taxon>Agaricomycetes</taxon>
        <taxon>Agaricomycetidae</taxon>
        <taxon>Agaricales</taxon>
        <taxon>Fistulinaceae</taxon>
        <taxon>Fistulina</taxon>
    </lineage>
</organism>
<comment type="subcellular location">
    <subcellularLocation>
        <location evidence="1">Cytoplasm</location>
    </subcellularLocation>
</comment>
<comment type="similarity">
    <text evidence="2">Belongs to the TBCC family.</text>
</comment>
<dbReference type="EMBL" id="KN881721">
    <property type="protein sequence ID" value="KIY49822.1"/>
    <property type="molecule type" value="Genomic_DNA"/>
</dbReference>
<evidence type="ECO:0000256" key="2">
    <source>
        <dbReference type="ARBA" id="ARBA00008848"/>
    </source>
</evidence>
<dbReference type="OrthoDB" id="194775at2759"/>
<keyword evidence="3" id="KW-0963">Cytoplasm</keyword>
<dbReference type="Proteomes" id="UP000054144">
    <property type="component" value="Unassembled WGS sequence"/>
</dbReference>
<reference evidence="7 8" key="1">
    <citation type="journal article" date="2015" name="Fungal Genet. Biol.">
        <title>Evolution of novel wood decay mechanisms in Agaricales revealed by the genome sequences of Fistulina hepatica and Cylindrobasidium torrendii.</title>
        <authorList>
            <person name="Floudas D."/>
            <person name="Held B.W."/>
            <person name="Riley R."/>
            <person name="Nagy L.G."/>
            <person name="Koehler G."/>
            <person name="Ransdell A.S."/>
            <person name="Younus H."/>
            <person name="Chow J."/>
            <person name="Chiniquy J."/>
            <person name="Lipzen A."/>
            <person name="Tritt A."/>
            <person name="Sun H."/>
            <person name="Haridas S."/>
            <person name="LaButti K."/>
            <person name="Ohm R.A."/>
            <person name="Kues U."/>
            <person name="Blanchette R.A."/>
            <person name="Grigoriev I.V."/>
            <person name="Minto R.E."/>
            <person name="Hibbett D.S."/>
        </authorList>
    </citation>
    <scope>NUCLEOTIDE SEQUENCE [LARGE SCALE GENOMIC DNA]</scope>
    <source>
        <strain evidence="7 8">ATCC 64428</strain>
    </source>
</reference>
<keyword evidence="8" id="KW-1185">Reference proteome</keyword>
<sequence>MESAAWISDFAAQFNKSKDELQSDIDASINAASPSSVDIHSFSLRLQALTKTLADATGSIPTYDQRQFEMHLKGLERQLESLRQKAAPKPRFAFKRKTAIAVSAPHSESSACGSQVVTRSLASSKEVPSPSTSAATIFHCSREYITRSSLRLRGGEATEDLIISNLDYCLVNLIQPAVHLSALHLQNVSHSVVLLPAVAGSVLVEEVQDCIISLGCHQFRMYNSSDVDIYLSLSTTASHPVIEHCSSIRFSRSQVSLCPPTRLIAGFSTVPQEQAAAVQDFSHIRSTPSPNWQFMSPDHDLDIQQVLSTPTGTAEEIQNTVQNILQSRSLAHSSNSGI</sequence>
<dbReference type="InterPro" id="IPR017901">
    <property type="entry name" value="C-CAP_CF_C-like"/>
</dbReference>
<dbReference type="InterPro" id="IPR012945">
    <property type="entry name" value="Tubulin-bd_cofactor_C_dom"/>
</dbReference>
<evidence type="ECO:0000313" key="7">
    <source>
        <dbReference type="EMBL" id="KIY49822.1"/>
    </source>
</evidence>
<accession>A0A0D7AEM7</accession>
<dbReference type="PANTHER" id="PTHR15139:SF0">
    <property type="entry name" value="TUBULIN-SPECIFIC CHAPERONE C"/>
    <property type="match status" value="1"/>
</dbReference>
<dbReference type="InterPro" id="IPR027684">
    <property type="entry name" value="TBCC"/>
</dbReference>
<dbReference type="GO" id="GO:0005737">
    <property type="term" value="C:cytoplasm"/>
    <property type="evidence" value="ECO:0007669"/>
    <property type="project" value="UniProtKB-SubCell"/>
</dbReference>
<dbReference type="InterPro" id="IPR016098">
    <property type="entry name" value="CAP/MinC_C"/>
</dbReference>
<evidence type="ECO:0000313" key="8">
    <source>
        <dbReference type="Proteomes" id="UP000054144"/>
    </source>
</evidence>
<evidence type="ECO:0000256" key="3">
    <source>
        <dbReference type="ARBA" id="ARBA00022490"/>
    </source>
</evidence>
<proteinExistence type="inferred from homology"/>